<organism evidence="1 2">
    <name type="scientific">Ktedonospora formicarum</name>
    <dbReference type="NCBI Taxonomy" id="2778364"/>
    <lineage>
        <taxon>Bacteria</taxon>
        <taxon>Bacillati</taxon>
        <taxon>Chloroflexota</taxon>
        <taxon>Ktedonobacteria</taxon>
        <taxon>Ktedonobacterales</taxon>
        <taxon>Ktedonobacteraceae</taxon>
        <taxon>Ktedonospora</taxon>
    </lineage>
</organism>
<reference evidence="1" key="1">
    <citation type="submission" date="2020-10" db="EMBL/GenBank/DDBJ databases">
        <title>Taxonomic study of unclassified bacteria belonging to the class Ktedonobacteria.</title>
        <authorList>
            <person name="Yabe S."/>
            <person name="Wang C.M."/>
            <person name="Zheng Y."/>
            <person name="Sakai Y."/>
            <person name="Cavaletti L."/>
            <person name="Monciardini P."/>
            <person name="Donadio S."/>
        </authorList>
    </citation>
    <scope>NUCLEOTIDE SEQUENCE</scope>
    <source>
        <strain evidence="1">SOSP1-1</strain>
    </source>
</reference>
<keyword evidence="2" id="KW-1185">Reference proteome</keyword>
<sequence length="78" mass="8902">MQMVQFVDLRSVSVAKKEATCALTFACFSRYYSFPCEWVFSYLYESACSYNDICALLVTITELFGLLVTDVSCRPSRL</sequence>
<evidence type="ECO:0000313" key="1">
    <source>
        <dbReference type="EMBL" id="GHO45521.1"/>
    </source>
</evidence>
<evidence type="ECO:0000313" key="2">
    <source>
        <dbReference type="Proteomes" id="UP000612362"/>
    </source>
</evidence>
<dbReference type="AlphaFoldDB" id="A0A8J3MT50"/>
<comment type="caution">
    <text evidence="1">The sequence shown here is derived from an EMBL/GenBank/DDBJ whole genome shotgun (WGS) entry which is preliminary data.</text>
</comment>
<dbReference type="EMBL" id="BNJF01000001">
    <property type="protein sequence ID" value="GHO45521.1"/>
    <property type="molecule type" value="Genomic_DNA"/>
</dbReference>
<gene>
    <name evidence="1" type="ORF">KSX_36840</name>
</gene>
<protein>
    <submittedName>
        <fullName evidence="1">Uncharacterized protein</fullName>
    </submittedName>
</protein>
<accession>A0A8J3MT50</accession>
<name>A0A8J3MT50_9CHLR</name>
<dbReference type="Proteomes" id="UP000612362">
    <property type="component" value="Unassembled WGS sequence"/>
</dbReference>
<proteinExistence type="predicted"/>